<proteinExistence type="predicted"/>
<dbReference type="VEuPathDB" id="FungiDB:SCHCODRAFT_01177143"/>
<dbReference type="GeneID" id="9596992"/>
<evidence type="ECO:0000313" key="2">
    <source>
        <dbReference type="Proteomes" id="UP000007431"/>
    </source>
</evidence>
<dbReference type="Proteomes" id="UP000007431">
    <property type="component" value="Unassembled WGS sequence"/>
</dbReference>
<dbReference type="AlphaFoldDB" id="D8PYA8"/>
<protein>
    <submittedName>
        <fullName evidence="1">Uncharacterized protein</fullName>
    </submittedName>
</protein>
<dbReference type="SUPFAM" id="SSF52047">
    <property type="entry name" value="RNI-like"/>
    <property type="match status" value="1"/>
</dbReference>
<gene>
    <name evidence="1" type="ORF">SCHCODRAFT_233811</name>
</gene>
<dbReference type="OrthoDB" id="2910560at2759"/>
<accession>D8PYA8</accession>
<keyword evidence="2" id="KW-1185">Reference proteome</keyword>
<dbReference type="RefSeq" id="XP_003034119.1">
    <property type="nucleotide sequence ID" value="XM_003034073.1"/>
</dbReference>
<dbReference type="KEGG" id="scm:SCHCO_01177143"/>
<reference evidence="1 2" key="1">
    <citation type="journal article" date="2010" name="Nat. Biotechnol.">
        <title>Genome sequence of the model mushroom Schizophyllum commune.</title>
        <authorList>
            <person name="Ohm R.A."/>
            <person name="de Jong J.F."/>
            <person name="Lugones L.G."/>
            <person name="Aerts A."/>
            <person name="Kothe E."/>
            <person name="Stajich J.E."/>
            <person name="de Vries R.P."/>
            <person name="Record E."/>
            <person name="Levasseur A."/>
            <person name="Baker S.E."/>
            <person name="Bartholomew K.A."/>
            <person name="Coutinho P.M."/>
            <person name="Erdmann S."/>
            <person name="Fowler T.J."/>
            <person name="Gathman A.C."/>
            <person name="Lombard V."/>
            <person name="Henrissat B."/>
            <person name="Knabe N."/>
            <person name="Kuees U."/>
            <person name="Lilly W.W."/>
            <person name="Lindquist E."/>
            <person name="Lucas S."/>
            <person name="Magnuson J.K."/>
            <person name="Piumi F."/>
            <person name="Raudaskoski M."/>
            <person name="Salamov A."/>
            <person name="Schmutz J."/>
            <person name="Schwarze F.W.M.R."/>
            <person name="vanKuyk P.A."/>
            <person name="Horton J.S."/>
            <person name="Grigoriev I.V."/>
            <person name="Woesten H.A.B."/>
        </authorList>
    </citation>
    <scope>NUCLEOTIDE SEQUENCE [LARGE SCALE GENOMIC DNA]</scope>
    <source>
        <strain evidence="2">H4-8 / FGSC 9210</strain>
    </source>
</reference>
<organism evidence="2">
    <name type="scientific">Schizophyllum commune (strain H4-8 / FGSC 9210)</name>
    <name type="common">Split gill fungus</name>
    <dbReference type="NCBI Taxonomy" id="578458"/>
    <lineage>
        <taxon>Eukaryota</taxon>
        <taxon>Fungi</taxon>
        <taxon>Dikarya</taxon>
        <taxon>Basidiomycota</taxon>
        <taxon>Agaricomycotina</taxon>
        <taxon>Agaricomycetes</taxon>
        <taxon>Agaricomycetidae</taxon>
        <taxon>Agaricales</taxon>
        <taxon>Schizophyllaceae</taxon>
        <taxon>Schizophyllum</taxon>
    </lineage>
</organism>
<dbReference type="HOGENOM" id="CLU_469424_0_0_1"/>
<evidence type="ECO:0000313" key="1">
    <source>
        <dbReference type="EMBL" id="EFI99216.1"/>
    </source>
</evidence>
<name>D8PYA8_SCHCM</name>
<dbReference type="InParanoid" id="D8PYA8"/>
<sequence>MIPLASTADIVPSPQALREAVETLRSALYQSSKYLKVETPRSNLTRSPSDPKLAASVERYNTEIERQADHLQSLIAPLQDLLQRAKLQITHNTALLSAHHRLPQSILSKIFLLVAARERELGRPTYVSHLYNFTRVCDRWRAVALNTPGLCTTFTLWDTETATQYEIFAHELELTGKFPLDVRLRQLKSKTGFQTIKGPTESWELLKKQSKRWRSLTLEINSQEFRIMTPSDQPLDCQSLEALYLNHSFLSPDPSDTDPKYDLPRLFLTVISNATALRIVQIKVNTVGGGRKQKVCFLESWHLTDLSLCFDDCGDATRFLPILKQQANTLERLNFAITKMWARGDGKLGTHATLISMQKLTELSCRLDATPLISCIKAIQLKSLTIYEHPGVLTDCNYNTVSTDAAVKTEDTARKANDIAGKTNEVANVDKTPEPLPSVADRVKTYIHLTSLSISNVEWPTDSLLQVLSELNALKLLKLDESDEKYLGKLVTKTLLQNMKPHECTLVPKRNWTFLMKLEKMHITLSFAAESDVELIELLREMADSRVKAGLTTFMSQFRDPQTTRTTDIWRKQKKHIAKRL</sequence>
<dbReference type="EMBL" id="GL377304">
    <property type="protein sequence ID" value="EFI99216.1"/>
    <property type="molecule type" value="Genomic_DNA"/>
</dbReference>